<dbReference type="EMBL" id="CP046904">
    <property type="protein sequence ID" value="QGZ42159.1"/>
    <property type="molecule type" value="Genomic_DNA"/>
</dbReference>
<reference evidence="3 4" key="1">
    <citation type="journal article" date="2015" name="Stand. Genomic Sci.">
        <title>Genomic Encyclopedia of Bacterial and Archaeal Type Strains, Phase III: the genomes of soil and plant-associated and newly described type strains.</title>
        <authorList>
            <person name="Whitman W.B."/>
            <person name="Woyke T."/>
            <person name="Klenk H.P."/>
            <person name="Zhou Y."/>
            <person name="Lilburn T.G."/>
            <person name="Beck B.J."/>
            <person name="De Vos P."/>
            <person name="Vandamme P."/>
            <person name="Eisen J.A."/>
            <person name="Garrity G."/>
            <person name="Hugenholtz P."/>
            <person name="Kyrpides N.C."/>
        </authorList>
    </citation>
    <scope>NUCLEOTIDE SEQUENCE [LARGE SCALE GENOMIC DNA]</scope>
    <source>
        <strain evidence="3 4">CGMCC 1.10685</strain>
    </source>
</reference>
<proteinExistence type="predicted"/>
<sequence>MPLLSRLVPVPLFCLLLALPPAACAGPGAYITNILQLDAPRMLAPDGRAYSSEELRIRNSAGSAMSEVNREQTWIYAPTGLAEGCLGTDCPADRVGFRPGEGLPATGNFVHAGAEMYRMFDLSLAEAHQYVRADRYFEDPEPARDWIQARSWSRGGFDFQPPAAGEITFAFDVMRYLDMRVAAGTPDLPVVNADSEFWLTVTDVTIGYDVLRIAPEDLNTHVVLHSDRDSAQYEYFVRTVVETAYFDPARVYHVELAQNVFIGLVPEPSGAALYVAGLALLALLGRGRWRRVAAGGSLALLCSGLAQASTAAAGFELRMPALHLAGAPDTALPMPSGPATVVTEADGRRGGGRDFVEEPDLHTWLYSCTGTGCAPAPSPLAGDAAAAFEETRNLRSADTSNAFHVMTAEAVSTAQASHALAEASLYPLVFTVDSADALVLSFQGRATAQAHAARADDASAAVSFAVTLKNNSTGAESTFAPAALNRTVAAGEAAYDSGLLAFTMTTPLLEPGPLYLLYFDYAVSAATLPAVPEPAPLPLYGAGLACVLWLARRQRSCA</sequence>
<dbReference type="Proteomes" id="UP000437862">
    <property type="component" value="Chromosome"/>
</dbReference>
<feature type="chain" id="PRO_5044617670" evidence="1">
    <location>
        <begin position="26"/>
        <end position="558"/>
    </location>
</feature>
<dbReference type="RefSeq" id="WP_145881264.1">
    <property type="nucleotide sequence ID" value="NZ_CP046904.1"/>
</dbReference>
<evidence type="ECO:0000313" key="4">
    <source>
        <dbReference type="Proteomes" id="UP000315112"/>
    </source>
</evidence>
<reference evidence="2 5" key="3">
    <citation type="submission" date="2019-12" db="EMBL/GenBank/DDBJ databases">
        <title>Draft Genome Sequences of Six Type Strains of the Genus Massilia.</title>
        <authorList>
            <person name="Miess H."/>
            <person name="Frediansyah A."/>
            <person name="Goeker M."/>
            <person name="Gross H."/>
        </authorList>
    </citation>
    <scope>NUCLEOTIDE SEQUENCE [LARGE SCALE GENOMIC DNA]</scope>
    <source>
        <strain evidence="2 5">DSM 26639</strain>
    </source>
</reference>
<evidence type="ECO:0000313" key="2">
    <source>
        <dbReference type="EMBL" id="QGZ42159.1"/>
    </source>
</evidence>
<feature type="signal peptide" evidence="1">
    <location>
        <begin position="1"/>
        <end position="25"/>
    </location>
</feature>
<gene>
    <name evidence="2" type="ORF">GO485_26030</name>
    <name evidence="3" type="ORF">IP92_05439</name>
</gene>
<keyword evidence="5" id="KW-1185">Reference proteome</keyword>
<accession>A0A562PDQ1</accession>
<reference evidence="3" key="2">
    <citation type="submission" date="2019-07" db="EMBL/GenBank/DDBJ databases">
        <authorList>
            <person name="Whitman W."/>
            <person name="Huntemann M."/>
            <person name="Clum A."/>
            <person name="Pillay M."/>
            <person name="Palaniappan K."/>
            <person name="Varghese N."/>
            <person name="Mikhailova N."/>
            <person name="Stamatis D."/>
            <person name="Reddy T."/>
            <person name="Daum C."/>
            <person name="Shapiro N."/>
            <person name="Ivanova N."/>
            <person name="Kyrpides N."/>
            <person name="Woyke T."/>
        </authorList>
    </citation>
    <scope>NUCLEOTIDE SEQUENCE</scope>
    <source>
        <strain evidence="3">CGMCC 1.10685</strain>
    </source>
</reference>
<dbReference type="Proteomes" id="UP000315112">
    <property type="component" value="Unassembled WGS sequence"/>
</dbReference>
<evidence type="ECO:0000313" key="5">
    <source>
        <dbReference type="Proteomes" id="UP000437862"/>
    </source>
</evidence>
<name>A0A562PDQ1_9BURK</name>
<dbReference type="AlphaFoldDB" id="A0A562PDQ1"/>
<protein>
    <submittedName>
        <fullName evidence="3">Putative secreted protein with PEP-CTERM sorting signal</fullName>
    </submittedName>
</protein>
<organism evidence="3 4">
    <name type="scientific">Pseudoduganella flava</name>
    <dbReference type="NCBI Taxonomy" id="871742"/>
    <lineage>
        <taxon>Bacteria</taxon>
        <taxon>Pseudomonadati</taxon>
        <taxon>Pseudomonadota</taxon>
        <taxon>Betaproteobacteria</taxon>
        <taxon>Burkholderiales</taxon>
        <taxon>Oxalobacteraceae</taxon>
        <taxon>Telluria group</taxon>
        <taxon>Pseudoduganella</taxon>
    </lineage>
</organism>
<evidence type="ECO:0000313" key="3">
    <source>
        <dbReference type="EMBL" id="TWI42463.1"/>
    </source>
</evidence>
<dbReference type="EMBL" id="VLKW01000014">
    <property type="protein sequence ID" value="TWI42463.1"/>
    <property type="molecule type" value="Genomic_DNA"/>
</dbReference>
<keyword evidence="1" id="KW-0732">Signal</keyword>
<evidence type="ECO:0000256" key="1">
    <source>
        <dbReference type="SAM" id="SignalP"/>
    </source>
</evidence>